<dbReference type="Proteomes" id="UP000185904">
    <property type="component" value="Unassembled WGS sequence"/>
</dbReference>
<evidence type="ECO:0000313" key="2">
    <source>
        <dbReference type="EMBL" id="OAL40280.1"/>
    </source>
</evidence>
<dbReference type="GeneID" id="34583443"/>
<proteinExistence type="predicted"/>
<protein>
    <submittedName>
        <fullName evidence="2">Shugoshin family protein</fullName>
    </submittedName>
</protein>
<evidence type="ECO:0000256" key="1">
    <source>
        <dbReference type="SAM" id="MobiDB-lite"/>
    </source>
</evidence>
<name>A0A178DDJ2_9EURO</name>
<feature type="compositionally biased region" description="Basic and acidic residues" evidence="1">
    <location>
        <begin position="342"/>
        <end position="351"/>
    </location>
</feature>
<accession>A0A178DDJ2</accession>
<dbReference type="EMBL" id="LVCJ01000001">
    <property type="protein sequence ID" value="OAL40280.1"/>
    <property type="molecule type" value="Genomic_DNA"/>
</dbReference>
<keyword evidence="3" id="KW-1185">Reference proteome</keyword>
<dbReference type="OrthoDB" id="4159998at2759"/>
<organism evidence="2 3">
    <name type="scientific">Fonsecaea nubica</name>
    <dbReference type="NCBI Taxonomy" id="856822"/>
    <lineage>
        <taxon>Eukaryota</taxon>
        <taxon>Fungi</taxon>
        <taxon>Dikarya</taxon>
        <taxon>Ascomycota</taxon>
        <taxon>Pezizomycotina</taxon>
        <taxon>Eurotiomycetes</taxon>
        <taxon>Chaetothyriomycetidae</taxon>
        <taxon>Chaetothyriales</taxon>
        <taxon>Herpotrichiellaceae</taxon>
        <taxon>Fonsecaea</taxon>
    </lineage>
</organism>
<feature type="region of interest" description="Disordered" evidence="1">
    <location>
        <begin position="301"/>
        <end position="352"/>
    </location>
</feature>
<reference evidence="2 3" key="1">
    <citation type="submission" date="2016-03" db="EMBL/GenBank/DDBJ databases">
        <title>The draft genome sequence of Fonsecaea nubica causative agent of cutaneous subcutaneous infection in human host.</title>
        <authorList>
            <person name="Costa F."/>
            <person name="Sybren D.H."/>
            <person name="Raittz R.T."/>
            <person name="Weiss V.A."/>
            <person name="Leao A.C."/>
            <person name="Gomes R."/>
            <person name="De Souza E.M."/>
            <person name="Pedrosa F.O."/>
            <person name="Steffens M.B."/>
            <person name="Bombassaro A."/>
            <person name="Tadra-Sfeir M.Z."/>
            <person name="Moreno L.F."/>
            <person name="Najafzadeh M.J."/>
            <person name="Felipe M.S."/>
            <person name="Teixeira M."/>
            <person name="Sun J."/>
            <person name="Xi L."/>
            <person name="Castro M.A."/>
            <person name="Vicente V.A."/>
        </authorList>
    </citation>
    <scope>NUCLEOTIDE SEQUENCE [LARGE SCALE GENOMIC DNA]</scope>
    <source>
        <strain evidence="2 3">CBS 269.64</strain>
    </source>
</reference>
<comment type="caution">
    <text evidence="2">The sequence shown here is derived from an EMBL/GenBank/DDBJ whole genome shotgun (WGS) entry which is preliminary data.</text>
</comment>
<dbReference type="AlphaFoldDB" id="A0A178DDJ2"/>
<sequence length="462" mass="51597">MDRFSRTREYYLRGTHRDCPSETPSAPPVADLAFDFDFMDSKLDLSFDVGSPVAWDDSKTSSLTPSDTNEGVGMALSDGLPYQRREHLDHLATREDGHNCGQRQNECISSGPIYPSETHIKFSGRCERPAKNLPPCSIYSREWRQRVRLTATSPEETSDHVSAELANSSLKETSNDTTTPAPPQQVKWDETDQESVPVPVPAPGPKDVYRTNEGWPFPTNTSLEADVKKHRKRFPLLRKWLLRPKKHLNKKVTLSSADAGVEKVPLDTNTSCANSLLDTPNPQPFPRIGNALRKRVAQKQAVAQDQISLPRRPTGSLRGGGNLNSIQKGRQWDNDQGAYNRRGRDADRHESSGGIASVVSLVTLDPPEINLKTGTSMGLTAFSHLHKRVQTIRRRALRYNGGPTEAYKAMKMTEEDRSQSDKHGHRLTKDLNAQRNQVTEPPAQLPRARQMTPLVKNCLKSA</sequence>
<gene>
    <name evidence="2" type="ORF">AYO20_00016</name>
</gene>
<feature type="region of interest" description="Disordered" evidence="1">
    <location>
        <begin position="151"/>
        <end position="214"/>
    </location>
</feature>
<dbReference type="RefSeq" id="XP_022505292.1">
    <property type="nucleotide sequence ID" value="XM_022638327.1"/>
</dbReference>
<evidence type="ECO:0000313" key="3">
    <source>
        <dbReference type="Proteomes" id="UP000185904"/>
    </source>
</evidence>
<feature type="compositionally biased region" description="Polar residues" evidence="1">
    <location>
        <begin position="165"/>
        <end position="179"/>
    </location>
</feature>